<feature type="compositionally biased region" description="Polar residues" evidence="7">
    <location>
        <begin position="639"/>
        <end position="666"/>
    </location>
</feature>
<evidence type="ECO:0000313" key="10">
    <source>
        <dbReference type="Proteomes" id="UP000320475"/>
    </source>
</evidence>
<feature type="compositionally biased region" description="Polar residues" evidence="7">
    <location>
        <begin position="470"/>
        <end position="494"/>
    </location>
</feature>
<dbReference type="InterPro" id="IPR011009">
    <property type="entry name" value="Kinase-like_dom_sf"/>
</dbReference>
<evidence type="ECO:0000256" key="5">
    <source>
        <dbReference type="ARBA" id="ARBA00022840"/>
    </source>
</evidence>
<feature type="region of interest" description="Disordered" evidence="7">
    <location>
        <begin position="1"/>
        <end position="99"/>
    </location>
</feature>
<dbReference type="SMART" id="SM00220">
    <property type="entry name" value="S_TKc"/>
    <property type="match status" value="1"/>
</dbReference>
<gene>
    <name evidence="9" type="ORF">SeLEV6574_g00713</name>
</gene>
<dbReference type="GO" id="GO:0005524">
    <property type="term" value="F:ATP binding"/>
    <property type="evidence" value="ECO:0007669"/>
    <property type="project" value="UniProtKB-UniRule"/>
</dbReference>
<sequence>MARAISSGTSFVSSHPAVRAASSSSSSSSSTTLDVNAMTKGSQRRASNAASRTAADTLASLGKPNVHREANRTLGGLDPSMSGSKDLSGLPKPSIDHHRCEDSAKMEARYRTGRKLGHGAFGTVRLIEDRDTTLVYACKAVDKPSLGHTAAYEQLQREVAIMKAVYHPSIIQLREVYETKKKIFLVMEYCHGGELVSKIRTKRHCAEADVKLIVRRLADAIAYLHEYGIVHRDLKPENILISLEDPTFEYNIKVSDFGLATYADACGTMDNVVGTPFYMAPEIVQNLGYTAQCDIWSIGVMTYLLLLGYPPEAEKILHDMIANGRIEYPERWWRGVSPGARNLCECMLKFDPASRITAREVLIHPWITASPDAASDSPFGTTVLDLMRSFNAHRRLRKVFLTVQAATRLRILAKLHRVHSNHDLTAYSEFIEHVQAPSTDDLDWEVEMTDKIVGPRRRRNSKSVELLPNNPHSSNSRISSKTKDTIVSASSTRLVQRRMSSRSSDLGPAASSSLSVERVTRTWSASQEISESLGSVIMSRAVSYRSDSASSGSSINISALVHPDQRVETAVGQRRKSSDARDNLKGNGSLKQIVQQIATPLRRNTITHNALPTKPATLSTKAYSTSEVTTGFASRPRSRTLSSMPFSSTPPVSETTSGSITLSPTASRPDLPSADADTRTTRQPVRRNSRDVPDLPCHKPAGAPVGRTRPRSNTYK</sequence>
<dbReference type="VEuPathDB" id="FungiDB:SeMB42_g01226"/>
<accession>A0A507DIQ5</accession>
<evidence type="ECO:0000259" key="8">
    <source>
        <dbReference type="PROSITE" id="PS50011"/>
    </source>
</evidence>
<dbReference type="GO" id="GO:0004674">
    <property type="term" value="F:protein serine/threonine kinase activity"/>
    <property type="evidence" value="ECO:0007669"/>
    <property type="project" value="UniProtKB-KW"/>
</dbReference>
<keyword evidence="4" id="KW-0418">Kinase</keyword>
<dbReference type="PROSITE" id="PS00107">
    <property type="entry name" value="PROTEIN_KINASE_ATP"/>
    <property type="match status" value="1"/>
</dbReference>
<dbReference type="Proteomes" id="UP000320475">
    <property type="component" value="Unassembled WGS sequence"/>
</dbReference>
<keyword evidence="5 6" id="KW-0067">ATP-binding</keyword>
<dbReference type="VEuPathDB" id="FungiDB:SeMB42_g01227"/>
<dbReference type="FunFam" id="3.30.200.20:FF:000042">
    <property type="entry name" value="Aurora kinase A"/>
    <property type="match status" value="1"/>
</dbReference>
<dbReference type="PROSITE" id="PS00108">
    <property type="entry name" value="PROTEIN_KINASE_ST"/>
    <property type="match status" value="1"/>
</dbReference>
<dbReference type="Gene3D" id="1.10.510.10">
    <property type="entry name" value="Transferase(Phosphotransferase) domain 1"/>
    <property type="match status" value="1"/>
</dbReference>
<evidence type="ECO:0000256" key="3">
    <source>
        <dbReference type="ARBA" id="ARBA00022741"/>
    </source>
</evidence>
<comment type="caution">
    <text evidence="9">The sequence shown here is derived from an EMBL/GenBank/DDBJ whole genome shotgun (WGS) entry which is preliminary data.</text>
</comment>
<organism evidence="9 10">
    <name type="scientific">Synchytrium endobioticum</name>
    <dbReference type="NCBI Taxonomy" id="286115"/>
    <lineage>
        <taxon>Eukaryota</taxon>
        <taxon>Fungi</taxon>
        <taxon>Fungi incertae sedis</taxon>
        <taxon>Chytridiomycota</taxon>
        <taxon>Chytridiomycota incertae sedis</taxon>
        <taxon>Chytridiomycetes</taxon>
        <taxon>Synchytriales</taxon>
        <taxon>Synchytriaceae</taxon>
        <taxon>Synchytrium</taxon>
    </lineage>
</organism>
<feature type="region of interest" description="Disordered" evidence="7">
    <location>
        <begin position="454"/>
        <end position="513"/>
    </location>
</feature>
<dbReference type="PANTHER" id="PTHR24349">
    <property type="entry name" value="SERINE/THREONINE-PROTEIN KINASE"/>
    <property type="match status" value="1"/>
</dbReference>
<feature type="compositionally biased region" description="Polar residues" evidence="7">
    <location>
        <begin position="604"/>
        <end position="632"/>
    </location>
</feature>
<dbReference type="AlphaFoldDB" id="A0A507DIQ5"/>
<dbReference type="FunFam" id="1.10.510.10:FF:000571">
    <property type="entry name" value="Maternal embryonic leucine zipper kinase"/>
    <property type="match status" value="1"/>
</dbReference>
<dbReference type="CDD" id="cd05117">
    <property type="entry name" value="STKc_CAMK"/>
    <property type="match status" value="1"/>
</dbReference>
<dbReference type="SUPFAM" id="SSF56112">
    <property type="entry name" value="Protein kinase-like (PK-like)"/>
    <property type="match status" value="1"/>
</dbReference>
<proteinExistence type="predicted"/>
<evidence type="ECO:0000256" key="6">
    <source>
        <dbReference type="PROSITE-ProRule" id="PRU10141"/>
    </source>
</evidence>
<dbReference type="Pfam" id="PF00069">
    <property type="entry name" value="Pkinase"/>
    <property type="match status" value="1"/>
</dbReference>
<dbReference type="EMBL" id="QEAM01000013">
    <property type="protein sequence ID" value="TPX50778.1"/>
    <property type="molecule type" value="Genomic_DNA"/>
</dbReference>
<evidence type="ECO:0000256" key="1">
    <source>
        <dbReference type="ARBA" id="ARBA00022527"/>
    </source>
</evidence>
<dbReference type="InterPro" id="IPR017441">
    <property type="entry name" value="Protein_kinase_ATP_BS"/>
</dbReference>
<dbReference type="InterPro" id="IPR050205">
    <property type="entry name" value="CDPK_Ser/Thr_kinases"/>
</dbReference>
<feature type="domain" description="Protein kinase" evidence="8">
    <location>
        <begin position="110"/>
        <end position="367"/>
    </location>
</feature>
<feature type="compositionally biased region" description="Polar residues" evidence="7">
    <location>
        <begin position="1"/>
        <end position="13"/>
    </location>
</feature>
<protein>
    <recommendedName>
        <fullName evidence="8">Protein kinase domain-containing protein</fullName>
    </recommendedName>
</protein>
<evidence type="ECO:0000256" key="4">
    <source>
        <dbReference type="ARBA" id="ARBA00022777"/>
    </source>
</evidence>
<dbReference type="PROSITE" id="PS50011">
    <property type="entry name" value="PROTEIN_KINASE_DOM"/>
    <property type="match status" value="1"/>
</dbReference>
<dbReference type="InterPro" id="IPR008271">
    <property type="entry name" value="Ser/Thr_kinase_AS"/>
</dbReference>
<keyword evidence="3 6" id="KW-0547">Nucleotide-binding</keyword>
<evidence type="ECO:0000256" key="2">
    <source>
        <dbReference type="ARBA" id="ARBA00022679"/>
    </source>
</evidence>
<feature type="compositionally biased region" description="Basic and acidic residues" evidence="7">
    <location>
        <begin position="688"/>
        <end position="697"/>
    </location>
</feature>
<keyword evidence="1" id="KW-0723">Serine/threonine-protein kinase</keyword>
<feature type="region of interest" description="Disordered" evidence="7">
    <location>
        <begin position="604"/>
        <end position="716"/>
    </location>
</feature>
<dbReference type="OrthoDB" id="407410at2759"/>
<reference evidence="9 10" key="1">
    <citation type="journal article" date="2019" name="Sci. Rep.">
        <title>Comparative genomics of chytrid fungi reveal insights into the obligate biotrophic and pathogenic lifestyle of Synchytrium endobioticum.</title>
        <authorList>
            <person name="van de Vossenberg B.T.L.H."/>
            <person name="Warris S."/>
            <person name="Nguyen H.D.T."/>
            <person name="van Gent-Pelzer M.P.E."/>
            <person name="Joly D.L."/>
            <person name="van de Geest H.C."/>
            <person name="Bonants P.J.M."/>
            <person name="Smith D.S."/>
            <person name="Levesque C.A."/>
            <person name="van der Lee T.A.J."/>
        </authorList>
    </citation>
    <scope>NUCLEOTIDE SEQUENCE [LARGE SCALE GENOMIC DNA]</scope>
    <source>
        <strain evidence="9 10">LEV6574</strain>
    </source>
</reference>
<evidence type="ECO:0000313" key="9">
    <source>
        <dbReference type="EMBL" id="TPX50778.1"/>
    </source>
</evidence>
<keyword evidence="2" id="KW-0808">Transferase</keyword>
<feature type="binding site" evidence="6">
    <location>
        <position position="139"/>
    </location>
    <ligand>
        <name>ATP</name>
        <dbReference type="ChEBI" id="CHEBI:30616"/>
    </ligand>
</feature>
<name>A0A507DIQ5_9FUNG</name>
<dbReference type="InterPro" id="IPR000719">
    <property type="entry name" value="Prot_kinase_dom"/>
</dbReference>
<feature type="compositionally biased region" description="Low complexity" evidence="7">
    <location>
        <begin position="44"/>
        <end position="55"/>
    </location>
</feature>
<evidence type="ECO:0000256" key="7">
    <source>
        <dbReference type="SAM" id="MobiDB-lite"/>
    </source>
</evidence>